<dbReference type="STRING" id="354243.BST28_13430"/>
<protein>
    <recommendedName>
        <fullName evidence="3">ESX-1 secretion-associated protein</fullName>
    </recommendedName>
</protein>
<accession>A0A1B8SC24</accession>
<evidence type="ECO:0000313" key="2">
    <source>
        <dbReference type="Proteomes" id="UP000092668"/>
    </source>
</evidence>
<evidence type="ECO:0000313" key="1">
    <source>
        <dbReference type="EMBL" id="OBY30256.1"/>
    </source>
</evidence>
<dbReference type="PATRIC" id="fig|354243.3.peg.3869"/>
<dbReference type="Proteomes" id="UP000092668">
    <property type="component" value="Unassembled WGS sequence"/>
</dbReference>
<reference evidence="1 2" key="1">
    <citation type="submission" date="2015-06" db="EMBL/GenBank/DDBJ databases">
        <title>Genome sequence of Mycobacterium kumamotonense strain Roo.</title>
        <authorList>
            <person name="Greninger A.L."/>
            <person name="Cunningham G."/>
            <person name="Miller S."/>
        </authorList>
    </citation>
    <scope>NUCLEOTIDE SEQUENCE [LARGE SCALE GENOMIC DNA]</scope>
    <source>
        <strain evidence="1 2">Roo</strain>
    </source>
</reference>
<keyword evidence="2" id="KW-1185">Reference proteome</keyword>
<comment type="caution">
    <text evidence="1">The sequence shown here is derived from an EMBL/GenBank/DDBJ whole genome shotgun (WGS) entry which is preliminary data.</text>
</comment>
<dbReference type="GO" id="GO:0009306">
    <property type="term" value="P:protein secretion"/>
    <property type="evidence" value="ECO:0007669"/>
    <property type="project" value="InterPro"/>
</dbReference>
<sequence>MPEKIHVDQGVLTNAAGNHQQASDYLATATASHEGIEATLNALGPIYGDFRRAAGELLDARKNCYDDQSSEHLQMSDNLNQAVATWNKHEEEAAKAFRHLTDGRR</sequence>
<organism evidence="1 2">
    <name type="scientific">Mycolicibacter kumamotonensis</name>
    <dbReference type="NCBI Taxonomy" id="354243"/>
    <lineage>
        <taxon>Bacteria</taxon>
        <taxon>Bacillati</taxon>
        <taxon>Actinomycetota</taxon>
        <taxon>Actinomycetes</taxon>
        <taxon>Mycobacteriales</taxon>
        <taxon>Mycobacteriaceae</taxon>
        <taxon>Mycolicibacter</taxon>
    </lineage>
</organism>
<name>A0A1B8SC24_9MYCO</name>
<dbReference type="RefSeq" id="WP_065289123.1">
    <property type="nucleotide sequence ID" value="NZ_LFOE01000035.1"/>
</dbReference>
<dbReference type="Pfam" id="PF10824">
    <property type="entry name" value="T7SS_ESX_EspC"/>
    <property type="match status" value="1"/>
</dbReference>
<proteinExistence type="predicted"/>
<dbReference type="EMBL" id="LFOE01000035">
    <property type="protein sequence ID" value="OBY30256.1"/>
    <property type="molecule type" value="Genomic_DNA"/>
</dbReference>
<evidence type="ECO:0008006" key="3">
    <source>
        <dbReference type="Google" id="ProtNLM"/>
    </source>
</evidence>
<dbReference type="InterPro" id="IPR022536">
    <property type="entry name" value="EspC"/>
</dbReference>
<dbReference type="AlphaFoldDB" id="A0A1B8SC24"/>
<dbReference type="OrthoDB" id="4625564at2"/>
<gene>
    <name evidence="1" type="ORF">ACT18_18710</name>
</gene>